<evidence type="ECO:0000256" key="3">
    <source>
        <dbReference type="ARBA" id="ARBA00022741"/>
    </source>
</evidence>
<dbReference type="Gene3D" id="3.40.50.300">
    <property type="entry name" value="P-loop containing nucleotide triphosphate hydrolases"/>
    <property type="match status" value="1"/>
</dbReference>
<organism evidence="6 7">
    <name type="scientific">Compostibacillus humi</name>
    <dbReference type="NCBI Taxonomy" id="1245525"/>
    <lineage>
        <taxon>Bacteria</taxon>
        <taxon>Bacillati</taxon>
        <taxon>Bacillota</taxon>
        <taxon>Bacilli</taxon>
        <taxon>Bacillales</taxon>
        <taxon>Bacillaceae</taxon>
        <taxon>Compostibacillus</taxon>
    </lineage>
</organism>
<dbReference type="CDD" id="cd03235">
    <property type="entry name" value="ABC_Metallic_Cations"/>
    <property type="match status" value="1"/>
</dbReference>
<evidence type="ECO:0000313" key="7">
    <source>
        <dbReference type="Proteomes" id="UP000602050"/>
    </source>
</evidence>
<dbReference type="GO" id="GO:0005524">
    <property type="term" value="F:ATP binding"/>
    <property type="evidence" value="ECO:0007669"/>
    <property type="project" value="UniProtKB-KW"/>
</dbReference>
<dbReference type="InterPro" id="IPR017871">
    <property type="entry name" value="ABC_transporter-like_CS"/>
</dbReference>
<dbReference type="PROSITE" id="PS50893">
    <property type="entry name" value="ABC_TRANSPORTER_2"/>
    <property type="match status" value="1"/>
</dbReference>
<evidence type="ECO:0000259" key="5">
    <source>
        <dbReference type="PROSITE" id="PS50893"/>
    </source>
</evidence>
<name>A0A8J2ZS05_9BACI</name>
<evidence type="ECO:0000313" key="6">
    <source>
        <dbReference type="EMBL" id="GGH75079.1"/>
    </source>
</evidence>
<evidence type="ECO:0000256" key="4">
    <source>
        <dbReference type="ARBA" id="ARBA00022840"/>
    </source>
</evidence>
<comment type="similarity">
    <text evidence="1">Belongs to the ABC transporter superfamily.</text>
</comment>
<keyword evidence="2" id="KW-0813">Transport</keyword>
<proteinExistence type="inferred from homology"/>
<protein>
    <submittedName>
        <fullName evidence="6">Zinc ABC transporter ATP-binding protein</fullName>
    </submittedName>
</protein>
<dbReference type="Proteomes" id="UP000602050">
    <property type="component" value="Unassembled WGS sequence"/>
</dbReference>
<gene>
    <name evidence="6" type="ORF">GCM10010978_14570</name>
</gene>
<dbReference type="InterPro" id="IPR050153">
    <property type="entry name" value="Metal_Ion_Import_ABC"/>
</dbReference>
<evidence type="ECO:0000256" key="2">
    <source>
        <dbReference type="ARBA" id="ARBA00022448"/>
    </source>
</evidence>
<dbReference type="InterPro" id="IPR003593">
    <property type="entry name" value="AAA+_ATPase"/>
</dbReference>
<accession>A0A8J2ZS05</accession>
<reference evidence="6" key="2">
    <citation type="submission" date="2020-09" db="EMBL/GenBank/DDBJ databases">
        <authorList>
            <person name="Sun Q."/>
            <person name="Zhou Y."/>
        </authorList>
    </citation>
    <scope>NUCLEOTIDE SEQUENCE</scope>
    <source>
        <strain evidence="6">CGMCC 1.12360</strain>
    </source>
</reference>
<dbReference type="EMBL" id="BMEV01000021">
    <property type="protein sequence ID" value="GGH75079.1"/>
    <property type="molecule type" value="Genomic_DNA"/>
</dbReference>
<dbReference type="SUPFAM" id="SSF52540">
    <property type="entry name" value="P-loop containing nucleoside triphosphate hydrolases"/>
    <property type="match status" value="1"/>
</dbReference>
<dbReference type="AlphaFoldDB" id="A0A8J2ZS05"/>
<keyword evidence="4 6" id="KW-0067">ATP-binding</keyword>
<dbReference type="SMART" id="SM00382">
    <property type="entry name" value="AAA"/>
    <property type="match status" value="1"/>
</dbReference>
<dbReference type="Pfam" id="PF00005">
    <property type="entry name" value="ABC_tran"/>
    <property type="match status" value="1"/>
</dbReference>
<dbReference type="InterPro" id="IPR027417">
    <property type="entry name" value="P-loop_NTPase"/>
</dbReference>
<dbReference type="PANTHER" id="PTHR42734">
    <property type="entry name" value="METAL TRANSPORT SYSTEM ATP-BINDING PROTEIN TM_0124-RELATED"/>
    <property type="match status" value="1"/>
</dbReference>
<dbReference type="PROSITE" id="PS00211">
    <property type="entry name" value="ABC_TRANSPORTER_1"/>
    <property type="match status" value="1"/>
</dbReference>
<keyword evidence="3" id="KW-0547">Nucleotide-binding</keyword>
<dbReference type="PANTHER" id="PTHR42734:SF17">
    <property type="entry name" value="METAL TRANSPORT SYSTEM ATP-BINDING PROTEIN TM_0124-RELATED"/>
    <property type="match status" value="1"/>
</dbReference>
<keyword evidence="7" id="KW-1185">Reference proteome</keyword>
<dbReference type="GO" id="GO:0016887">
    <property type="term" value="F:ATP hydrolysis activity"/>
    <property type="evidence" value="ECO:0007669"/>
    <property type="project" value="InterPro"/>
</dbReference>
<reference evidence="6" key="1">
    <citation type="journal article" date="2014" name="Int. J. Syst. Evol. Microbiol.">
        <title>Complete genome sequence of Corynebacterium casei LMG S-19264T (=DSM 44701T), isolated from a smear-ripened cheese.</title>
        <authorList>
            <consortium name="US DOE Joint Genome Institute (JGI-PGF)"/>
            <person name="Walter F."/>
            <person name="Albersmeier A."/>
            <person name="Kalinowski J."/>
            <person name="Ruckert C."/>
        </authorList>
    </citation>
    <scope>NUCLEOTIDE SEQUENCE</scope>
    <source>
        <strain evidence="6">CGMCC 1.12360</strain>
    </source>
</reference>
<sequence length="257" mass="29176">MNDIIVSMNNISFTYERKKVLDRVNLDIPQGAFIGLVGPNGGGKTTLVKIMLGLLKPDEGEVTLFQQPISQFKDWQKIGFVSQKANSFNRGFPATVYEVVSTGLTAKVGYFRFFNKYHKEKILHAIDQVGMLDYANENIGNLSGGQQQRIFIARALVNDPELLILDEPTVGVDQENVHKFYELLHRLNKEEKITLLLITHDTGTMTEHATDVVCLNKTLHFHGKPEQFEDMKEKDLSMIYGHNVNLVTHHHSPEEQQ</sequence>
<evidence type="ECO:0000256" key="1">
    <source>
        <dbReference type="ARBA" id="ARBA00005417"/>
    </source>
</evidence>
<comment type="caution">
    <text evidence="6">The sequence shown here is derived from an EMBL/GenBank/DDBJ whole genome shotgun (WGS) entry which is preliminary data.</text>
</comment>
<dbReference type="FunFam" id="3.40.50.300:FF:000134">
    <property type="entry name" value="Iron-enterobactin ABC transporter ATP-binding protein"/>
    <property type="match status" value="1"/>
</dbReference>
<dbReference type="InterPro" id="IPR003439">
    <property type="entry name" value="ABC_transporter-like_ATP-bd"/>
</dbReference>
<feature type="domain" description="ABC transporter" evidence="5">
    <location>
        <begin position="6"/>
        <end position="241"/>
    </location>
</feature>